<dbReference type="PANTHER" id="PTHR15020:SF50">
    <property type="entry name" value="UPF0659 PROTEIN YMR090W"/>
    <property type="match status" value="1"/>
</dbReference>
<evidence type="ECO:0000313" key="2">
    <source>
        <dbReference type="EMBL" id="SJM48747.1"/>
    </source>
</evidence>
<sequence>MLMSTRIAMIGGHGKIALIATRLLTEQGMQVRSIVRSAQQFDTVREYGGEPVLADIESAETDFDALLEGADVVIWSAGAGGGDPARTRAVDLEAAKRMIDAAIKNSVRDFLMVSYRGAGPSHGLDPEHPMWQYAEAKSQADAALRSSSLDWVIVAPAALTLETGRGTISADITVPDGHGDDAAVDLPADGTPVAREDVAALIAQLIEPMVQGRLHHVTVSASGGDTAVADVAAAAVQAVRDS</sequence>
<feature type="domain" description="NAD(P)-binding" evidence="1">
    <location>
        <begin position="11"/>
        <end position="207"/>
    </location>
</feature>
<organism evidence="2 3">
    <name type="scientific">Agrococcus casei LMG 22410</name>
    <dbReference type="NCBI Taxonomy" id="1255656"/>
    <lineage>
        <taxon>Bacteria</taxon>
        <taxon>Bacillati</taxon>
        <taxon>Actinomycetota</taxon>
        <taxon>Actinomycetes</taxon>
        <taxon>Micrococcales</taxon>
        <taxon>Microbacteriaceae</taxon>
        <taxon>Agrococcus</taxon>
    </lineage>
</organism>
<dbReference type="Gene3D" id="3.40.50.720">
    <property type="entry name" value="NAD(P)-binding Rossmann-like Domain"/>
    <property type="match status" value="1"/>
</dbReference>
<dbReference type="Proteomes" id="UP000195787">
    <property type="component" value="Unassembled WGS sequence"/>
</dbReference>
<gene>
    <name evidence="2" type="ORF">CZ674_01645</name>
</gene>
<keyword evidence="3" id="KW-1185">Reference proteome</keyword>
<evidence type="ECO:0000259" key="1">
    <source>
        <dbReference type="Pfam" id="PF13460"/>
    </source>
</evidence>
<accession>A0A1R4EYL8</accession>
<dbReference type="SUPFAM" id="SSF51735">
    <property type="entry name" value="NAD(P)-binding Rossmann-fold domains"/>
    <property type="match status" value="1"/>
</dbReference>
<dbReference type="PANTHER" id="PTHR15020">
    <property type="entry name" value="FLAVIN REDUCTASE-RELATED"/>
    <property type="match status" value="1"/>
</dbReference>
<evidence type="ECO:0000313" key="3">
    <source>
        <dbReference type="Proteomes" id="UP000195787"/>
    </source>
</evidence>
<name>A0A1R4EYL8_9MICO</name>
<dbReference type="Pfam" id="PF13460">
    <property type="entry name" value="NAD_binding_10"/>
    <property type="match status" value="1"/>
</dbReference>
<reference evidence="2 3" key="1">
    <citation type="submission" date="2017-02" db="EMBL/GenBank/DDBJ databases">
        <authorList>
            <person name="Peterson S.W."/>
        </authorList>
    </citation>
    <scope>NUCLEOTIDE SEQUENCE [LARGE SCALE GENOMIC DNA]</scope>
    <source>
        <strain evidence="2 3">LMG 22410</strain>
    </source>
</reference>
<dbReference type="CDD" id="cd05243">
    <property type="entry name" value="SDR_a5"/>
    <property type="match status" value="1"/>
</dbReference>
<dbReference type="AlphaFoldDB" id="A0A1R4EYL8"/>
<protein>
    <submittedName>
        <fullName evidence="2">Oxidoreductase ylbE</fullName>
    </submittedName>
</protein>
<proteinExistence type="predicted"/>
<dbReference type="InterPro" id="IPR016040">
    <property type="entry name" value="NAD(P)-bd_dom"/>
</dbReference>
<dbReference type="EMBL" id="FUHU01000009">
    <property type="protein sequence ID" value="SJM48747.1"/>
    <property type="molecule type" value="Genomic_DNA"/>
</dbReference>
<dbReference type="InterPro" id="IPR036291">
    <property type="entry name" value="NAD(P)-bd_dom_sf"/>
</dbReference>